<evidence type="ECO:0000256" key="1">
    <source>
        <dbReference type="ARBA" id="ARBA00023125"/>
    </source>
</evidence>
<proteinExistence type="predicted"/>
<evidence type="ECO:0000313" key="4">
    <source>
        <dbReference type="Proteomes" id="UP000290540"/>
    </source>
</evidence>
<name>A0A4Q2V4A1_FUSOX</name>
<dbReference type="PANTHER" id="PTHR46599:SF3">
    <property type="entry name" value="PIGGYBAC TRANSPOSABLE ELEMENT-DERIVED PROTEIN 4"/>
    <property type="match status" value="1"/>
</dbReference>
<dbReference type="Proteomes" id="UP000290540">
    <property type="component" value="Unassembled WGS sequence"/>
</dbReference>
<comment type="caution">
    <text evidence="3">The sequence shown here is derived from an EMBL/GenBank/DDBJ whole genome shotgun (WGS) entry which is preliminary data.</text>
</comment>
<dbReference type="InterPro" id="IPR029526">
    <property type="entry name" value="PGBD"/>
</dbReference>
<feature type="domain" description="HTH CENPB-type" evidence="2">
    <location>
        <begin position="51"/>
        <end position="120"/>
    </location>
</feature>
<gene>
    <name evidence="3" type="ORF">BFJ63_vAg17989</name>
</gene>
<dbReference type="InterPro" id="IPR006600">
    <property type="entry name" value="HTH_CenpB_DNA-bd_dom"/>
</dbReference>
<dbReference type="Pfam" id="PF03184">
    <property type="entry name" value="DDE_1"/>
    <property type="match status" value="1"/>
</dbReference>
<dbReference type="AlphaFoldDB" id="A0A4Q2V4A1"/>
<sequence length="1033" mass="117899">MPQLYSGCQILLALQALRNNPKLGLRGAARLYQVNYWALRRRQNGIQSRRDWIPKSRKLTDLEEEIIVKFILDLDSRGFPPRLRRVEEMANRLLADRDASPVGKRWAMNFVKRHKELKTRFFYGIRSDDIWNFDETGFMMGVIASGMVVTGAERRGKPKSVQPGNREWITVIQAINAEGRAIPPFIIGSGQYHLANWYRENNLPGDWAIATSQNGWTDNEMGLEWLKHFDRSTAKRSNSRYRLLVLDGHESHHSVDFERYCKENKIITLCMPPHSSHLLQPLDVGCFAMLKQAYGRETEHLIRCSITHVSKTEFFPAFYAAFEATMTEENIKAAFRGAGLVPLDPEHVVSKLDVQLRTPTPVGEETGPSTPWVSKTPKTVLEAGSQSEYLAKRIRRHHSSSPESVLEALKSLSKGTKAVMHERAADDPTGVPDFLPEEAGDSFTPFNVGNRDFYINMLPPTPLELFQLFIPISLIQSWIEYTNAWVAHLIENGVIDNWNTPLKPGSRILKWEGISTAITYVWLGVMIYLGIHRESSVKSHWKAPRLGDQVPLHPITKFMPLNKFLLITRFIRTFDHTQLDVSDERDLPKVFQAAEPWSQHIQQVSSELFLPGTNITIDECMVPFKGRSKETTIVKNKPTPIGFKIWVVAQHGFFLRWLWHVKASPYKAVIIKLPPPHEPKGKKGKLKTTVALSNTQSVVIHLCNMLPKMTYHVFTDNLFSSPNLFRALREAGCGATGTARPNCGISKELKDAKEGKKAGNSLALQYNEVRAIPTKDRKVMQIGWKDSGIVLFLSTVHTGADNDRILKKRKSPAKKATKSESQQIERIFSGDAFKVIPIPTVAADYNDEMNHVDRGDQLRSYTMYDHRFRRGSWQALLWSFLLDVALANSFILQLKTTCPRWKPYKTLEKWKECIYNALFNIYAQESRARKRGRSGKEEDSEDLETHQKHIQRDINHVYRGIFSDCLACKGFKQGQARPFKKRKAQGSHLQPITGNAQSKHQGGTGHQTWYGCRICEVAICNDPNCWYFYHTQN</sequence>
<dbReference type="Pfam" id="PF13843">
    <property type="entry name" value="DDE_Tnp_1_7"/>
    <property type="match status" value="1"/>
</dbReference>
<dbReference type="SMART" id="SM00674">
    <property type="entry name" value="CENPB"/>
    <property type="match status" value="1"/>
</dbReference>
<dbReference type="PROSITE" id="PS51253">
    <property type="entry name" value="HTH_CENPB"/>
    <property type="match status" value="1"/>
</dbReference>
<reference evidence="3 4" key="1">
    <citation type="submission" date="2016-12" db="EMBL/GenBank/DDBJ databases">
        <title>Draft genome sequence of Fusarium oxysporum causing rot on Narcissus.</title>
        <authorList>
            <person name="Armitage A.D."/>
            <person name="Taylor A."/>
            <person name="Clarkson J.P."/>
            <person name="Harrison R.J."/>
            <person name="Jackson A.C."/>
        </authorList>
    </citation>
    <scope>NUCLEOTIDE SEQUENCE [LARGE SCALE GENOMIC DNA]</scope>
    <source>
        <strain evidence="3 4">N139</strain>
    </source>
</reference>
<dbReference type="Gene3D" id="3.30.420.10">
    <property type="entry name" value="Ribonuclease H-like superfamily/Ribonuclease H"/>
    <property type="match status" value="1"/>
</dbReference>
<accession>A0A4Q2V4A1</accession>
<organism evidence="3 4">
    <name type="scientific">Fusarium oxysporum f. sp. narcissi</name>
    <dbReference type="NCBI Taxonomy" id="451672"/>
    <lineage>
        <taxon>Eukaryota</taxon>
        <taxon>Fungi</taxon>
        <taxon>Dikarya</taxon>
        <taxon>Ascomycota</taxon>
        <taxon>Pezizomycotina</taxon>
        <taxon>Sordariomycetes</taxon>
        <taxon>Hypocreomycetidae</taxon>
        <taxon>Hypocreales</taxon>
        <taxon>Nectriaceae</taxon>
        <taxon>Fusarium</taxon>
        <taxon>Fusarium oxysporum species complex</taxon>
    </lineage>
</organism>
<dbReference type="GO" id="GO:0003677">
    <property type="term" value="F:DNA binding"/>
    <property type="evidence" value="ECO:0007669"/>
    <property type="project" value="UniProtKB-KW"/>
</dbReference>
<keyword evidence="1" id="KW-0238">DNA-binding</keyword>
<dbReference type="PANTHER" id="PTHR46599">
    <property type="entry name" value="PIGGYBAC TRANSPOSABLE ELEMENT-DERIVED PROTEIN 4"/>
    <property type="match status" value="1"/>
</dbReference>
<evidence type="ECO:0000313" key="3">
    <source>
        <dbReference type="EMBL" id="RYC79133.1"/>
    </source>
</evidence>
<dbReference type="Pfam" id="PF03221">
    <property type="entry name" value="HTH_Tnp_Tc5"/>
    <property type="match status" value="1"/>
</dbReference>
<dbReference type="EMBL" id="MQTW01000763">
    <property type="protein sequence ID" value="RYC79133.1"/>
    <property type="molecule type" value="Genomic_DNA"/>
</dbReference>
<dbReference type="InterPro" id="IPR004875">
    <property type="entry name" value="DDE_SF_endonuclease_dom"/>
</dbReference>
<evidence type="ECO:0000259" key="2">
    <source>
        <dbReference type="PROSITE" id="PS51253"/>
    </source>
</evidence>
<protein>
    <recommendedName>
        <fullName evidence="2">HTH CENPB-type domain-containing protein</fullName>
    </recommendedName>
</protein>
<dbReference type="InterPro" id="IPR036397">
    <property type="entry name" value="RNaseH_sf"/>
</dbReference>